<dbReference type="PROSITE" id="PS51782">
    <property type="entry name" value="LYSM"/>
    <property type="match status" value="1"/>
</dbReference>
<dbReference type="OrthoDB" id="10001926at2759"/>
<dbReference type="AlphaFoldDB" id="A0A9P9D073"/>
<dbReference type="SUPFAM" id="SSF55846">
    <property type="entry name" value="N-acetylmuramoyl-L-alanine amidase-like"/>
    <property type="match status" value="1"/>
</dbReference>
<dbReference type="InterPro" id="IPR036505">
    <property type="entry name" value="Amidase/PGRP_sf"/>
</dbReference>
<dbReference type="InterPro" id="IPR036779">
    <property type="entry name" value="LysM_dom_sf"/>
</dbReference>
<dbReference type="GO" id="GO:0009253">
    <property type="term" value="P:peptidoglycan catabolic process"/>
    <property type="evidence" value="ECO:0007669"/>
    <property type="project" value="InterPro"/>
</dbReference>
<feature type="region of interest" description="Disordered" evidence="2">
    <location>
        <begin position="67"/>
        <end position="97"/>
    </location>
</feature>
<dbReference type="CDD" id="cd00118">
    <property type="entry name" value="LysM"/>
    <property type="match status" value="1"/>
</dbReference>
<name>A0A9P9D073_9HYPO</name>
<sequence>MDGLISQSGLCAHPRRPLLLLNLSLNLSLRVLPGGRPAEARPAQGDNDNLDQTSSVYQVGHQLETGTLKPHQLQAPSDTNSESAQDPRNAKRDSSMLVQLRTEKIGPYRDIAVPDPLRTSSGASVFLIDIWVRATRSFAYSGYSCNLSLTRLTASSSGRVNISDTLFCQSIQGDSVAKASSCLHADVMAAGRTKLLGWVPSIRKMAPRVAFLLSILSYLANIPGASGMYFVSREEWGAQPPKEAYIPMTDARGVKIHYLGALFSGREHSECDNMMRSVQSDQMSGEYFDVAYSLAVCQHGYVYDGRGKGHRSGANGNQQLNADHYAVLAFLAKFGVTQPSASQITGIQDAIAYLRRAGAGNEIKGHRDGYNTECPGGPLYEMVHDGTLDPGELWDGGSHTVQAGENLDGISLKYNVPKRYIIQANKLEAPYDLTVGQKLEVPARGVPLGEKPPGDDGSDDPGDGGDKLTPFPGAEWFKSKPVSSIITAMGKRLVAVGCNKYSEGPGPQWSDADQASYKCWQEKLGYTGADADGWPGESSWSALKVLWTEDGDVSNQKLTPFPGAEWFKSNPSSPIVTAMGKRLVAVGCNKYSEGPGPEWSDVDQASYKCWQEKLGYTGADADGWPGQTSWDRLRVPWTGDFPAPDPILYEPFPGADYFKQLPSSWIVNEMSLRLVVVGCDKFSTGPGPEWVDDTQESYACWQTKLGYTGEDADGWPGAASWSALKVPRVTPLPVEPFPGESWFKSAPKSPIITEMGKRLVTQGCNEYASGPGPQWTDADRNSYRCWQQKCGYTGSDLDGWPEKDTWEKLVVPRTSS</sequence>
<gene>
    <name evidence="4" type="ORF">EDB81DRAFT_926584</name>
</gene>
<dbReference type="Gene3D" id="3.40.80.10">
    <property type="entry name" value="Peptidoglycan recognition protein-like"/>
    <property type="match status" value="1"/>
</dbReference>
<dbReference type="Proteomes" id="UP000738349">
    <property type="component" value="Unassembled WGS sequence"/>
</dbReference>
<accession>A0A9P9D073</accession>
<evidence type="ECO:0000259" key="3">
    <source>
        <dbReference type="PROSITE" id="PS51782"/>
    </source>
</evidence>
<dbReference type="InterPro" id="IPR018392">
    <property type="entry name" value="LysM"/>
</dbReference>
<evidence type="ECO:0000256" key="1">
    <source>
        <dbReference type="ARBA" id="ARBA00044955"/>
    </source>
</evidence>
<feature type="domain" description="LysM" evidence="3">
    <location>
        <begin position="397"/>
        <end position="441"/>
    </location>
</feature>
<dbReference type="PANTHER" id="PTHR11022:SF41">
    <property type="entry name" value="PEPTIDOGLYCAN-RECOGNITION PROTEIN LC-RELATED"/>
    <property type="match status" value="1"/>
</dbReference>
<evidence type="ECO:0000256" key="2">
    <source>
        <dbReference type="SAM" id="MobiDB-lite"/>
    </source>
</evidence>
<dbReference type="SMART" id="SM00257">
    <property type="entry name" value="LysM"/>
    <property type="match status" value="1"/>
</dbReference>
<dbReference type="SMART" id="SM00701">
    <property type="entry name" value="PGRP"/>
    <property type="match status" value="1"/>
</dbReference>
<organism evidence="4 5">
    <name type="scientific">Dactylonectria macrodidyma</name>
    <dbReference type="NCBI Taxonomy" id="307937"/>
    <lineage>
        <taxon>Eukaryota</taxon>
        <taxon>Fungi</taxon>
        <taxon>Dikarya</taxon>
        <taxon>Ascomycota</taxon>
        <taxon>Pezizomycotina</taxon>
        <taxon>Sordariomycetes</taxon>
        <taxon>Hypocreomycetidae</taxon>
        <taxon>Hypocreales</taxon>
        <taxon>Nectriaceae</taxon>
        <taxon>Dactylonectria</taxon>
    </lineage>
</organism>
<dbReference type="GO" id="GO:0008270">
    <property type="term" value="F:zinc ion binding"/>
    <property type="evidence" value="ECO:0007669"/>
    <property type="project" value="InterPro"/>
</dbReference>
<keyword evidence="5" id="KW-1185">Reference proteome</keyword>
<feature type="compositionally biased region" description="Polar residues" evidence="2">
    <location>
        <begin position="74"/>
        <end position="86"/>
    </location>
</feature>
<evidence type="ECO:0000313" key="4">
    <source>
        <dbReference type="EMBL" id="KAH7110925.1"/>
    </source>
</evidence>
<protein>
    <recommendedName>
        <fullName evidence="3">LysM domain-containing protein</fullName>
    </recommendedName>
</protein>
<dbReference type="SUPFAM" id="SSF54106">
    <property type="entry name" value="LysM domain"/>
    <property type="match status" value="1"/>
</dbReference>
<dbReference type="NCBIfam" id="NF038080">
    <property type="entry name" value="PG_bind_siph"/>
    <property type="match status" value="4"/>
</dbReference>
<dbReference type="Gene3D" id="3.10.350.10">
    <property type="entry name" value="LysM domain"/>
    <property type="match status" value="1"/>
</dbReference>
<dbReference type="EMBL" id="JAGMUV010000043">
    <property type="protein sequence ID" value="KAH7110925.1"/>
    <property type="molecule type" value="Genomic_DNA"/>
</dbReference>
<dbReference type="PANTHER" id="PTHR11022">
    <property type="entry name" value="PEPTIDOGLYCAN RECOGNITION PROTEIN"/>
    <property type="match status" value="1"/>
</dbReference>
<dbReference type="InterPro" id="IPR015510">
    <property type="entry name" value="PGRP"/>
</dbReference>
<proteinExistence type="inferred from homology"/>
<dbReference type="GO" id="GO:0008745">
    <property type="term" value="F:N-acetylmuramoyl-L-alanine amidase activity"/>
    <property type="evidence" value="ECO:0007669"/>
    <property type="project" value="InterPro"/>
</dbReference>
<evidence type="ECO:0000313" key="5">
    <source>
        <dbReference type="Proteomes" id="UP000738349"/>
    </source>
</evidence>
<feature type="region of interest" description="Disordered" evidence="2">
    <location>
        <begin position="442"/>
        <end position="473"/>
    </location>
</feature>
<comment type="similarity">
    <text evidence="1">Belongs to the secreted LysM effector family.</text>
</comment>
<dbReference type="InterPro" id="IPR047763">
    <property type="entry name" value="PG_bind_dom_phiBT1-type"/>
</dbReference>
<dbReference type="Pfam" id="PF01476">
    <property type="entry name" value="LysM"/>
    <property type="match status" value="1"/>
</dbReference>
<comment type="caution">
    <text evidence="4">The sequence shown here is derived from an EMBL/GenBank/DDBJ whole genome shotgun (WGS) entry which is preliminary data.</text>
</comment>
<reference evidence="4" key="1">
    <citation type="journal article" date="2021" name="Nat. Commun.">
        <title>Genetic determinants of endophytism in the Arabidopsis root mycobiome.</title>
        <authorList>
            <person name="Mesny F."/>
            <person name="Miyauchi S."/>
            <person name="Thiergart T."/>
            <person name="Pickel B."/>
            <person name="Atanasova L."/>
            <person name="Karlsson M."/>
            <person name="Huettel B."/>
            <person name="Barry K.W."/>
            <person name="Haridas S."/>
            <person name="Chen C."/>
            <person name="Bauer D."/>
            <person name="Andreopoulos W."/>
            <person name="Pangilinan J."/>
            <person name="LaButti K."/>
            <person name="Riley R."/>
            <person name="Lipzen A."/>
            <person name="Clum A."/>
            <person name="Drula E."/>
            <person name="Henrissat B."/>
            <person name="Kohler A."/>
            <person name="Grigoriev I.V."/>
            <person name="Martin F.M."/>
            <person name="Hacquard S."/>
        </authorList>
    </citation>
    <scope>NUCLEOTIDE SEQUENCE</scope>
    <source>
        <strain evidence="4">MPI-CAGE-AT-0147</strain>
    </source>
</reference>
<dbReference type="InterPro" id="IPR006619">
    <property type="entry name" value="PGRP_domain_met/bac"/>
</dbReference>